<proteinExistence type="predicted"/>
<evidence type="ECO:0000313" key="3">
    <source>
        <dbReference type="Proteomes" id="UP000250043"/>
    </source>
</evidence>
<dbReference type="AlphaFoldDB" id="A0A8E2DIY5"/>
<gene>
    <name evidence="2" type="ORF">OBBRIDRAFT_167082</name>
</gene>
<protein>
    <submittedName>
        <fullName evidence="2">Uncharacterized protein</fullName>
    </submittedName>
</protein>
<dbReference type="EMBL" id="KV722489">
    <property type="protein sequence ID" value="OCH87324.1"/>
    <property type="molecule type" value="Genomic_DNA"/>
</dbReference>
<name>A0A8E2DIY5_9APHY</name>
<reference evidence="2 3" key="1">
    <citation type="submission" date="2016-07" db="EMBL/GenBank/DDBJ databases">
        <title>Draft genome of the white-rot fungus Obba rivulosa 3A-2.</title>
        <authorList>
            <consortium name="DOE Joint Genome Institute"/>
            <person name="Miettinen O."/>
            <person name="Riley R."/>
            <person name="Acob R."/>
            <person name="Barry K."/>
            <person name="Cullen D."/>
            <person name="De Vries R."/>
            <person name="Hainaut M."/>
            <person name="Hatakka A."/>
            <person name="Henrissat B."/>
            <person name="Hilden K."/>
            <person name="Kuo R."/>
            <person name="Labutti K."/>
            <person name="Lipzen A."/>
            <person name="Makela M.R."/>
            <person name="Sandor L."/>
            <person name="Spatafora J.W."/>
            <person name="Grigoriev I.V."/>
            <person name="Hibbett D.S."/>
        </authorList>
    </citation>
    <scope>NUCLEOTIDE SEQUENCE [LARGE SCALE GENOMIC DNA]</scope>
    <source>
        <strain evidence="2 3">3A-2</strain>
    </source>
</reference>
<evidence type="ECO:0000313" key="2">
    <source>
        <dbReference type="EMBL" id="OCH87324.1"/>
    </source>
</evidence>
<organism evidence="2 3">
    <name type="scientific">Obba rivulosa</name>
    <dbReference type="NCBI Taxonomy" id="1052685"/>
    <lineage>
        <taxon>Eukaryota</taxon>
        <taxon>Fungi</taxon>
        <taxon>Dikarya</taxon>
        <taxon>Basidiomycota</taxon>
        <taxon>Agaricomycotina</taxon>
        <taxon>Agaricomycetes</taxon>
        <taxon>Polyporales</taxon>
        <taxon>Gelatoporiaceae</taxon>
        <taxon>Obba</taxon>
    </lineage>
</organism>
<sequence length="284" mass="31039">MDWTAQEAHSDFFNPAYPTGSDVVFQPEDILSLPHHHTSPSIDLLYCGCRAGDCFHSLYTHPLTVPPIQRAGSPEVIGWTDPRDMNPSQSSCSFTTWDVVPKDVSTQYGMQDELMQPLPSSIVVHTINDTSVAPISHQVFYGNQFFSAADAAMLDTSTLRAMIAESEQSYLSPLSVYQRSRPSGHVPQSQQEVYSPNSPTRADMFHLPALTSSSHNDAPPLARDRTCIPQPPGSSQSSYQGILQFTAGAAHWEPVQPKAISSTTGSTSEFLFYETTGGFTAQPP</sequence>
<accession>A0A8E2DIY5</accession>
<dbReference type="OrthoDB" id="10666114at2759"/>
<keyword evidence="3" id="KW-1185">Reference proteome</keyword>
<evidence type="ECO:0000256" key="1">
    <source>
        <dbReference type="SAM" id="MobiDB-lite"/>
    </source>
</evidence>
<feature type="region of interest" description="Disordered" evidence="1">
    <location>
        <begin position="178"/>
        <end position="198"/>
    </location>
</feature>
<dbReference type="Proteomes" id="UP000250043">
    <property type="component" value="Unassembled WGS sequence"/>
</dbReference>